<accession>A0A0J7KDJ1</accession>
<dbReference type="OrthoDB" id="8065885at2759"/>
<reference evidence="1 2" key="1">
    <citation type="submission" date="2015-04" db="EMBL/GenBank/DDBJ databases">
        <title>Lasius niger genome sequencing.</title>
        <authorList>
            <person name="Konorov E.A."/>
            <person name="Nikitin M.A."/>
            <person name="Kirill M.V."/>
            <person name="Chang P."/>
        </authorList>
    </citation>
    <scope>NUCLEOTIDE SEQUENCE [LARGE SCALE GENOMIC DNA]</scope>
    <source>
        <tissue evidence="1">Whole</tissue>
    </source>
</reference>
<dbReference type="Proteomes" id="UP000036403">
    <property type="component" value="Unassembled WGS sequence"/>
</dbReference>
<protein>
    <submittedName>
        <fullName evidence="1">Integrase core domain protein</fullName>
    </submittedName>
</protein>
<dbReference type="PaxDb" id="67767-A0A0J7KDJ1"/>
<sequence>MLRKLEECGLKVDVKKCDFLRKELELLGFVIDKRGLHKAPKLITVYSYTFLVTEIFGYTRKEMPLTIANRLQRWAYFLSGFTYNIEYVRSKDNENCDALFRLPIADSTPVFEKDFERLSYIEKVDKYVVVVTDVQRTSKKCKVLSRVMRFVREGWLALDQLSEEEKKYREKSSEFTLKKECLLR</sequence>
<dbReference type="Gene3D" id="3.30.70.270">
    <property type="match status" value="1"/>
</dbReference>
<evidence type="ECO:0000313" key="2">
    <source>
        <dbReference type="Proteomes" id="UP000036403"/>
    </source>
</evidence>
<dbReference type="STRING" id="67767.A0A0J7KDJ1"/>
<dbReference type="GO" id="GO:0071897">
    <property type="term" value="P:DNA biosynthetic process"/>
    <property type="evidence" value="ECO:0007669"/>
    <property type="project" value="UniProtKB-ARBA"/>
</dbReference>
<dbReference type="AlphaFoldDB" id="A0A0J7KDJ1"/>
<dbReference type="SUPFAM" id="SSF56672">
    <property type="entry name" value="DNA/RNA polymerases"/>
    <property type="match status" value="1"/>
</dbReference>
<keyword evidence="2" id="KW-1185">Reference proteome</keyword>
<feature type="non-terminal residue" evidence="1">
    <location>
        <position position="184"/>
    </location>
</feature>
<evidence type="ECO:0000313" key="1">
    <source>
        <dbReference type="EMBL" id="KMQ88528.1"/>
    </source>
</evidence>
<name>A0A0J7KDJ1_LASNI</name>
<dbReference type="EMBL" id="LBMM01008920">
    <property type="protein sequence ID" value="KMQ88528.1"/>
    <property type="molecule type" value="Genomic_DNA"/>
</dbReference>
<dbReference type="InterPro" id="IPR043128">
    <property type="entry name" value="Rev_trsase/Diguanyl_cyclase"/>
</dbReference>
<dbReference type="InterPro" id="IPR050951">
    <property type="entry name" value="Retrovirus_Pol_polyprotein"/>
</dbReference>
<gene>
    <name evidence="1" type="ORF">RF55_11964</name>
</gene>
<proteinExistence type="predicted"/>
<dbReference type="InterPro" id="IPR043502">
    <property type="entry name" value="DNA/RNA_pol_sf"/>
</dbReference>
<organism evidence="1 2">
    <name type="scientific">Lasius niger</name>
    <name type="common">Black garden ant</name>
    <dbReference type="NCBI Taxonomy" id="67767"/>
    <lineage>
        <taxon>Eukaryota</taxon>
        <taxon>Metazoa</taxon>
        <taxon>Ecdysozoa</taxon>
        <taxon>Arthropoda</taxon>
        <taxon>Hexapoda</taxon>
        <taxon>Insecta</taxon>
        <taxon>Pterygota</taxon>
        <taxon>Neoptera</taxon>
        <taxon>Endopterygota</taxon>
        <taxon>Hymenoptera</taxon>
        <taxon>Apocrita</taxon>
        <taxon>Aculeata</taxon>
        <taxon>Formicoidea</taxon>
        <taxon>Formicidae</taxon>
        <taxon>Formicinae</taxon>
        <taxon>Lasius</taxon>
        <taxon>Lasius</taxon>
    </lineage>
</organism>
<comment type="caution">
    <text evidence="1">The sequence shown here is derived from an EMBL/GenBank/DDBJ whole genome shotgun (WGS) entry which is preliminary data.</text>
</comment>
<dbReference type="PANTHER" id="PTHR37984">
    <property type="entry name" value="PROTEIN CBG26694"/>
    <property type="match status" value="1"/>
</dbReference>
<dbReference type="PANTHER" id="PTHR37984:SF5">
    <property type="entry name" value="PROTEIN NYNRIN-LIKE"/>
    <property type="match status" value="1"/>
</dbReference>